<dbReference type="InterPro" id="IPR029045">
    <property type="entry name" value="ClpP/crotonase-like_dom_sf"/>
</dbReference>
<name>A0A645IJS4_9ZZZZ</name>
<dbReference type="SUPFAM" id="SSF52096">
    <property type="entry name" value="ClpP/crotonase"/>
    <property type="match status" value="1"/>
</dbReference>
<proteinExistence type="inferred from homology"/>
<comment type="caution">
    <text evidence="3">The sequence shown here is derived from an EMBL/GenBank/DDBJ whole genome shotgun (WGS) entry which is preliminary data.</text>
</comment>
<gene>
    <name evidence="3" type="ORF">SDC9_199186</name>
</gene>
<sequence>MTPETRAIFQSIINEYYGYFLDWVGSRRGMEKAVLQPLADGRIYTATQALDHGLIDQVGTYGEALAALDSRLGDDYPVADYLPEEEPGLFDQLQWLQYFMEYQGNDSQTLLRLLPPTGPLAYYQGQ</sequence>
<protein>
    <recommendedName>
        <fullName evidence="2">Peptidase S49 domain-containing protein</fullName>
    </recommendedName>
</protein>
<dbReference type="InterPro" id="IPR002142">
    <property type="entry name" value="Peptidase_S49"/>
</dbReference>
<evidence type="ECO:0000313" key="3">
    <source>
        <dbReference type="EMBL" id="MPN51538.1"/>
    </source>
</evidence>
<dbReference type="Gene3D" id="3.90.226.10">
    <property type="entry name" value="2-enoyl-CoA Hydratase, Chain A, domain 1"/>
    <property type="match status" value="1"/>
</dbReference>
<evidence type="ECO:0000256" key="1">
    <source>
        <dbReference type="ARBA" id="ARBA00008683"/>
    </source>
</evidence>
<dbReference type="AlphaFoldDB" id="A0A645IJS4"/>
<dbReference type="PANTHER" id="PTHR42987">
    <property type="entry name" value="PEPTIDASE S49"/>
    <property type="match status" value="1"/>
</dbReference>
<comment type="similarity">
    <text evidence="1">Belongs to the peptidase S49 family.</text>
</comment>
<dbReference type="EMBL" id="VSSQ01116749">
    <property type="protein sequence ID" value="MPN51538.1"/>
    <property type="molecule type" value="Genomic_DNA"/>
</dbReference>
<dbReference type="PANTHER" id="PTHR42987:SF6">
    <property type="entry name" value="PROTEINASE IV"/>
    <property type="match status" value="1"/>
</dbReference>
<accession>A0A645IJS4</accession>
<dbReference type="Pfam" id="PF01343">
    <property type="entry name" value="Peptidase_S49"/>
    <property type="match status" value="1"/>
</dbReference>
<organism evidence="3">
    <name type="scientific">bioreactor metagenome</name>
    <dbReference type="NCBI Taxonomy" id="1076179"/>
    <lineage>
        <taxon>unclassified sequences</taxon>
        <taxon>metagenomes</taxon>
        <taxon>ecological metagenomes</taxon>
    </lineage>
</organism>
<dbReference type="GO" id="GO:0008233">
    <property type="term" value="F:peptidase activity"/>
    <property type="evidence" value="ECO:0007669"/>
    <property type="project" value="InterPro"/>
</dbReference>
<evidence type="ECO:0000259" key="2">
    <source>
        <dbReference type="Pfam" id="PF01343"/>
    </source>
</evidence>
<feature type="domain" description="Peptidase S49" evidence="2">
    <location>
        <begin position="1"/>
        <end position="69"/>
    </location>
</feature>
<dbReference type="GO" id="GO:0006508">
    <property type="term" value="P:proteolysis"/>
    <property type="evidence" value="ECO:0007669"/>
    <property type="project" value="InterPro"/>
</dbReference>
<reference evidence="3" key="1">
    <citation type="submission" date="2019-08" db="EMBL/GenBank/DDBJ databases">
        <authorList>
            <person name="Kucharzyk K."/>
            <person name="Murdoch R.W."/>
            <person name="Higgins S."/>
            <person name="Loffler F."/>
        </authorList>
    </citation>
    <scope>NUCLEOTIDE SEQUENCE</scope>
</reference>